<comment type="caution">
    <text evidence="4">The sequence shown here is derived from an EMBL/GenBank/DDBJ whole genome shotgun (WGS) entry which is preliminary data.</text>
</comment>
<dbReference type="EMBL" id="RBPV01000191">
    <property type="protein sequence ID" value="RMO60254.1"/>
    <property type="molecule type" value="Genomic_DNA"/>
</dbReference>
<evidence type="ECO:0000313" key="5">
    <source>
        <dbReference type="Proteomes" id="UP000275613"/>
    </source>
</evidence>
<evidence type="ECO:0000256" key="3">
    <source>
        <dbReference type="RuleBase" id="RU003788"/>
    </source>
</evidence>
<evidence type="ECO:0000256" key="2">
    <source>
        <dbReference type="ARBA" id="ARBA00022638"/>
    </source>
</evidence>
<dbReference type="Proteomes" id="UP000275613">
    <property type="component" value="Unassembled WGS sequence"/>
</dbReference>
<dbReference type="Gene3D" id="1.10.530.40">
    <property type="match status" value="1"/>
</dbReference>
<keyword evidence="3" id="KW-0378">Hydrolase</keyword>
<dbReference type="InterPro" id="IPR002196">
    <property type="entry name" value="Glyco_hydro_24"/>
</dbReference>
<evidence type="ECO:0000313" key="4">
    <source>
        <dbReference type="EMBL" id="RMO60254.1"/>
    </source>
</evidence>
<name>A0A3M3WS09_PSEA0</name>
<comment type="similarity">
    <text evidence="3">Belongs to the glycosyl hydrolase 24 family.</text>
</comment>
<keyword evidence="2 3" id="KW-0081">Bacteriolytic enzyme</keyword>
<comment type="catalytic activity">
    <reaction evidence="3">
        <text>Hydrolysis of (1-&gt;4)-beta-linkages between N-acetylmuramic acid and N-acetyl-D-glucosamine residues in a peptidoglycan and between N-acetyl-D-glucosamine residues in chitodextrins.</text>
        <dbReference type="EC" id="3.2.1.17"/>
    </reaction>
</comment>
<organism evidence="4 5">
    <name type="scientific">Pseudomonas amygdali pv. eriobotryae</name>
    <dbReference type="NCBI Taxonomy" id="129137"/>
    <lineage>
        <taxon>Bacteria</taxon>
        <taxon>Pseudomonadati</taxon>
        <taxon>Pseudomonadota</taxon>
        <taxon>Gammaproteobacteria</taxon>
        <taxon>Pseudomonadales</taxon>
        <taxon>Pseudomonadaceae</taxon>
        <taxon>Pseudomonas</taxon>
        <taxon>Pseudomonas amygdali</taxon>
    </lineage>
</organism>
<keyword evidence="3" id="KW-0326">Glycosidase</keyword>
<dbReference type="InterPro" id="IPR023347">
    <property type="entry name" value="Lysozyme_dom_sf"/>
</dbReference>
<dbReference type="PANTHER" id="PTHR38107:SF3">
    <property type="entry name" value="LYSOZYME RRRD-RELATED"/>
    <property type="match status" value="1"/>
</dbReference>
<dbReference type="GO" id="GO:0042742">
    <property type="term" value="P:defense response to bacterium"/>
    <property type="evidence" value="ECO:0007669"/>
    <property type="project" value="UniProtKB-KW"/>
</dbReference>
<sequence>MVRSGLHADRVLHGAADPAADPQVPPDAAGLEGQAMSLRVKITAGVLLLCSGTLTAFLGTWEGNGQNVVYADKLASGLPTVCKGITKYTSPDPVVVGEYWSDARCAEVEGLVIAKGQLGLADCVTNQAIGQNTFDALSSHGHNFGMPTTCASRAVGLINAGRVAEGCKALAWAPDGTTPVWAYVTGADGRKTFVRGLHNRRL</sequence>
<dbReference type="SUPFAM" id="SSF53955">
    <property type="entry name" value="Lysozyme-like"/>
    <property type="match status" value="1"/>
</dbReference>
<evidence type="ECO:0000256" key="1">
    <source>
        <dbReference type="ARBA" id="ARBA00022529"/>
    </source>
</evidence>
<dbReference type="AlphaFoldDB" id="A0A3M3WS09"/>
<dbReference type="InterPro" id="IPR023346">
    <property type="entry name" value="Lysozyme-like_dom_sf"/>
</dbReference>
<feature type="non-terminal residue" evidence="4">
    <location>
        <position position="202"/>
    </location>
</feature>
<accession>A0A3M3WS09</accession>
<dbReference type="GO" id="GO:0016998">
    <property type="term" value="P:cell wall macromolecule catabolic process"/>
    <property type="evidence" value="ECO:0007669"/>
    <property type="project" value="InterPro"/>
</dbReference>
<dbReference type="PANTHER" id="PTHR38107">
    <property type="match status" value="1"/>
</dbReference>
<dbReference type="EC" id="3.2.1.17" evidence="3"/>
<proteinExistence type="inferred from homology"/>
<dbReference type="GO" id="GO:0003796">
    <property type="term" value="F:lysozyme activity"/>
    <property type="evidence" value="ECO:0007669"/>
    <property type="project" value="UniProtKB-EC"/>
</dbReference>
<reference evidence="4 5" key="1">
    <citation type="submission" date="2018-08" db="EMBL/GenBank/DDBJ databases">
        <title>Recombination of ecologically and evolutionarily significant loci maintains genetic cohesion in the Pseudomonas syringae species complex.</title>
        <authorList>
            <person name="Dillon M."/>
            <person name="Thakur S."/>
            <person name="Almeida R.N.D."/>
            <person name="Weir B.S."/>
            <person name="Guttman D.S."/>
        </authorList>
    </citation>
    <scope>NUCLEOTIDE SEQUENCE [LARGE SCALE GENOMIC DNA]</scope>
    <source>
        <strain evidence="4 5">ICMP 4316</strain>
    </source>
</reference>
<protein>
    <recommendedName>
        <fullName evidence="3">Lysozyme</fullName>
        <ecNumber evidence="3">3.2.1.17</ecNumber>
    </recommendedName>
</protein>
<dbReference type="GO" id="GO:0009253">
    <property type="term" value="P:peptidoglycan catabolic process"/>
    <property type="evidence" value="ECO:0007669"/>
    <property type="project" value="InterPro"/>
</dbReference>
<dbReference type="GO" id="GO:0031640">
    <property type="term" value="P:killing of cells of another organism"/>
    <property type="evidence" value="ECO:0007669"/>
    <property type="project" value="UniProtKB-KW"/>
</dbReference>
<keyword evidence="1 3" id="KW-0929">Antimicrobial</keyword>
<dbReference type="Pfam" id="PF00959">
    <property type="entry name" value="Phage_lysozyme"/>
    <property type="match status" value="1"/>
</dbReference>
<dbReference type="InterPro" id="IPR051018">
    <property type="entry name" value="Bacteriophage_GH24"/>
</dbReference>
<gene>
    <name evidence="4" type="ORF">ALQ39_04559</name>
</gene>